<name>A0A507AUF0_9PEZI</name>
<dbReference type="InParanoid" id="A0A507AUF0"/>
<dbReference type="AlphaFoldDB" id="A0A507AUF0"/>
<dbReference type="Proteomes" id="UP000319257">
    <property type="component" value="Unassembled WGS sequence"/>
</dbReference>
<protein>
    <submittedName>
        <fullName evidence="1">Uncharacterized protein</fullName>
    </submittedName>
</protein>
<evidence type="ECO:0000313" key="2">
    <source>
        <dbReference type="Proteomes" id="UP000319257"/>
    </source>
</evidence>
<comment type="caution">
    <text evidence="1">The sequence shown here is derived from an EMBL/GenBank/DDBJ whole genome shotgun (WGS) entry which is preliminary data.</text>
</comment>
<proteinExistence type="predicted"/>
<sequence>MDPVPETTIGPANCLATLPVELIQAVLREMLPYHSTTAYESTSNQPQVALSYVLSRSDLASVCQVSQRMHSLAIPFLYHTILLKSQRELLYFFRTMVEVPLYRELARVFIWTAMLSKHDFVFTEMIDLSTITLRSEAKDVDASIFWHPKGQTEALVGILGPMLALGSPKECPVSRILAAALAMDLYHPQPLQGRRLQNMTPFHTSFGPGSGIVVLAEI</sequence>
<dbReference type="GeneID" id="41973520"/>
<evidence type="ECO:0000313" key="1">
    <source>
        <dbReference type="EMBL" id="TPX13602.1"/>
    </source>
</evidence>
<dbReference type="EMBL" id="SKBQ01000033">
    <property type="protein sequence ID" value="TPX13602.1"/>
    <property type="molecule type" value="Genomic_DNA"/>
</dbReference>
<accession>A0A507AUF0</accession>
<organism evidence="1 2">
    <name type="scientific">Thyridium curvatum</name>
    <dbReference type="NCBI Taxonomy" id="1093900"/>
    <lineage>
        <taxon>Eukaryota</taxon>
        <taxon>Fungi</taxon>
        <taxon>Dikarya</taxon>
        <taxon>Ascomycota</taxon>
        <taxon>Pezizomycotina</taxon>
        <taxon>Sordariomycetes</taxon>
        <taxon>Sordariomycetidae</taxon>
        <taxon>Thyridiales</taxon>
        <taxon>Thyridiaceae</taxon>
        <taxon>Thyridium</taxon>
    </lineage>
</organism>
<reference evidence="1 2" key="1">
    <citation type="submission" date="2019-06" db="EMBL/GenBank/DDBJ databases">
        <title>Draft genome sequence of the filamentous fungus Phialemoniopsis curvata isolated from diesel fuel.</title>
        <authorList>
            <person name="Varaljay V.A."/>
            <person name="Lyon W.J."/>
            <person name="Crouch A.L."/>
            <person name="Drake C.E."/>
            <person name="Hollomon J.M."/>
            <person name="Nadeau L.J."/>
            <person name="Nunn H.S."/>
            <person name="Stevenson B.S."/>
            <person name="Bojanowski C.L."/>
            <person name="Crookes-Goodson W.J."/>
        </authorList>
    </citation>
    <scope>NUCLEOTIDE SEQUENCE [LARGE SCALE GENOMIC DNA]</scope>
    <source>
        <strain evidence="1 2">D216</strain>
    </source>
</reference>
<gene>
    <name evidence="1" type="ORF">E0L32_006073</name>
</gene>
<keyword evidence="2" id="KW-1185">Reference proteome</keyword>
<dbReference type="OrthoDB" id="4578291at2759"/>
<dbReference type="RefSeq" id="XP_030995313.1">
    <property type="nucleotide sequence ID" value="XM_031140665.1"/>
</dbReference>